<dbReference type="OrthoDB" id="1934380at2759"/>
<evidence type="ECO:0000256" key="1">
    <source>
        <dbReference type="SAM" id="MobiDB-lite"/>
    </source>
</evidence>
<evidence type="ECO:0000313" key="2">
    <source>
        <dbReference type="EMBL" id="KAG6665588.1"/>
    </source>
</evidence>
<protein>
    <submittedName>
        <fullName evidence="2">Uncharacterized protein</fullName>
    </submittedName>
</protein>
<accession>A0A8T1REX6</accession>
<proteinExistence type="predicted"/>
<gene>
    <name evidence="2" type="ORF">CIPAW_02G171400</name>
</gene>
<sequence>MLWKSSNNVINDRSPSTRTSDIEKQNPETTLSAKALPFTSPTSSPPNPSAENLDFYWKTMFQKVDRREDHTILQAVFSIDMLLLFLATTCALGGHINSDGQLGTARTFLRIFACRYQHVRVPY</sequence>
<feature type="region of interest" description="Disordered" evidence="1">
    <location>
        <begin position="1"/>
        <end position="51"/>
    </location>
</feature>
<evidence type="ECO:0000313" key="3">
    <source>
        <dbReference type="Proteomes" id="UP000811609"/>
    </source>
</evidence>
<organism evidence="2 3">
    <name type="scientific">Carya illinoinensis</name>
    <name type="common">Pecan</name>
    <dbReference type="NCBI Taxonomy" id="32201"/>
    <lineage>
        <taxon>Eukaryota</taxon>
        <taxon>Viridiplantae</taxon>
        <taxon>Streptophyta</taxon>
        <taxon>Embryophyta</taxon>
        <taxon>Tracheophyta</taxon>
        <taxon>Spermatophyta</taxon>
        <taxon>Magnoliopsida</taxon>
        <taxon>eudicotyledons</taxon>
        <taxon>Gunneridae</taxon>
        <taxon>Pentapetalae</taxon>
        <taxon>rosids</taxon>
        <taxon>fabids</taxon>
        <taxon>Fagales</taxon>
        <taxon>Juglandaceae</taxon>
        <taxon>Carya</taxon>
    </lineage>
</organism>
<comment type="caution">
    <text evidence="2">The sequence shown here is derived from an EMBL/GenBank/DDBJ whole genome shotgun (WGS) entry which is preliminary data.</text>
</comment>
<name>A0A8T1REX6_CARIL</name>
<dbReference type="AlphaFoldDB" id="A0A8T1REX6"/>
<dbReference type="Proteomes" id="UP000811609">
    <property type="component" value="Chromosome 2"/>
</dbReference>
<dbReference type="EMBL" id="CM031810">
    <property type="protein sequence ID" value="KAG6665588.1"/>
    <property type="molecule type" value="Genomic_DNA"/>
</dbReference>
<keyword evidence="3" id="KW-1185">Reference proteome</keyword>
<reference evidence="2" key="1">
    <citation type="submission" date="2020-12" db="EMBL/GenBank/DDBJ databases">
        <title>WGS assembly of Carya illinoinensis cv. Pawnee.</title>
        <authorList>
            <person name="Platts A."/>
            <person name="Shu S."/>
            <person name="Wright S."/>
            <person name="Barry K."/>
            <person name="Edger P."/>
            <person name="Pires J.C."/>
            <person name="Schmutz J."/>
        </authorList>
    </citation>
    <scope>NUCLEOTIDE SEQUENCE</scope>
    <source>
        <tissue evidence="2">Leaf</tissue>
    </source>
</reference>
<feature type="compositionally biased region" description="Polar residues" evidence="1">
    <location>
        <begin position="1"/>
        <end position="19"/>
    </location>
</feature>